<proteinExistence type="predicted"/>
<dbReference type="PANTHER" id="PTHR43384">
    <property type="entry name" value="SEPTUM SITE-DETERMINING PROTEIN MIND HOMOLOG, CHLOROPLASTIC-RELATED"/>
    <property type="match status" value="1"/>
</dbReference>
<sequence>MSQTFLAFTRSNADLEWLQGALTPLGQVLSAGRGALDELLGLIEVTGASLLFVGLDRDNLVAQTSLIEGALAARPMLAVVAMGDGLDNQLVLNAMRAGARDFIAYGARTSEVAGLVRRLVQRLPSVLPTHNAGRLTALFSRQQDADAALLAAHLALAIQQCGQRTLLIDLGQPQGDSLALLGLEASFHFADALRNLRRLDAALIDSAFGSHPNGLRLLVQEAGGETLERINAAELYLLLGALRQHFQHIVVNLVGQPDSDALRILVGNADQFLWCTDQSVPDCRRNIELLGRWRDAGVKLEHAQLLVDRHLRGVAPEPEVLARSFNLPVAETLPNSPELRMNAKNQGRSLFELAPRERLSQRLRGLGERLACIEQPKSRAWQRLWSVRS</sequence>
<dbReference type="PANTHER" id="PTHR43384:SF13">
    <property type="entry name" value="SLR0110 PROTEIN"/>
    <property type="match status" value="1"/>
</dbReference>
<dbReference type="SUPFAM" id="SSF52540">
    <property type="entry name" value="P-loop containing nucleoside triphosphate hydrolases"/>
    <property type="match status" value="1"/>
</dbReference>
<dbReference type="Gene3D" id="3.40.50.300">
    <property type="entry name" value="P-loop containing nucleotide triphosphate hydrolases"/>
    <property type="match status" value="1"/>
</dbReference>
<dbReference type="Gene3D" id="3.40.50.2300">
    <property type="match status" value="1"/>
</dbReference>
<dbReference type="InterPro" id="IPR027417">
    <property type="entry name" value="P-loop_NTPase"/>
</dbReference>
<reference evidence="2 3" key="1">
    <citation type="submission" date="2022-07" db="EMBL/GenBank/DDBJ databases">
        <title>Genome Analysis of Selected Gammaproteobacteria from Nigerian Food snails.</title>
        <authorList>
            <person name="Okafor A.C."/>
        </authorList>
    </citation>
    <scope>NUCLEOTIDE SEQUENCE [LARGE SCALE GENOMIC DNA]</scope>
    <source>
        <strain evidence="2 3">Awg 2</strain>
    </source>
</reference>
<evidence type="ECO:0000313" key="2">
    <source>
        <dbReference type="EMBL" id="MDA8483637.1"/>
    </source>
</evidence>
<dbReference type="EMBL" id="JANEWF010000009">
    <property type="protein sequence ID" value="MDA8483637.1"/>
    <property type="molecule type" value="Genomic_DNA"/>
</dbReference>
<comment type="caution">
    <text evidence="2">The sequence shown here is derived from an EMBL/GenBank/DDBJ whole genome shotgun (WGS) entry which is preliminary data.</text>
</comment>
<organism evidence="2 3">
    <name type="scientific">Metapseudomonas resinovorans</name>
    <name type="common">Pseudomonas resinovorans</name>
    <dbReference type="NCBI Taxonomy" id="53412"/>
    <lineage>
        <taxon>Bacteria</taxon>
        <taxon>Pseudomonadati</taxon>
        <taxon>Pseudomonadota</taxon>
        <taxon>Gammaproteobacteria</taxon>
        <taxon>Pseudomonadales</taxon>
        <taxon>Pseudomonadaceae</taxon>
        <taxon>Metapseudomonas</taxon>
    </lineage>
</organism>
<gene>
    <name evidence="2" type="ORF">NNO07_11190</name>
</gene>
<evidence type="ECO:0000313" key="3">
    <source>
        <dbReference type="Proteomes" id="UP001211689"/>
    </source>
</evidence>
<accession>A0ABT4Y457</accession>
<name>A0ABT4Y457_METRE</name>
<keyword evidence="3" id="KW-1185">Reference proteome</keyword>
<dbReference type="InterPro" id="IPR050625">
    <property type="entry name" value="ParA/MinD_ATPase"/>
</dbReference>
<evidence type="ECO:0000259" key="1">
    <source>
        <dbReference type="Pfam" id="PF16968"/>
    </source>
</evidence>
<dbReference type="RefSeq" id="WP_190831628.1">
    <property type="nucleotide sequence ID" value="NZ_JANEWF010000009.1"/>
</dbReference>
<dbReference type="Pfam" id="PF16968">
    <property type="entry name" value="TadZ_N"/>
    <property type="match status" value="1"/>
</dbReference>
<dbReference type="InterPro" id="IPR031580">
    <property type="entry name" value="TadZ_N"/>
</dbReference>
<dbReference type="Proteomes" id="UP001211689">
    <property type="component" value="Unassembled WGS sequence"/>
</dbReference>
<protein>
    <submittedName>
        <fullName evidence="2">Pilus assembly protein</fullName>
    </submittedName>
</protein>
<feature type="domain" description="Pilus assembly protein TadZ N-terminal" evidence="1">
    <location>
        <begin position="1"/>
        <end position="126"/>
    </location>
</feature>